<name>A0A1V4SYC4_9CLOT</name>
<keyword evidence="3" id="KW-0812">Transmembrane</keyword>
<evidence type="ECO:0000259" key="4">
    <source>
        <dbReference type="Pfam" id="PF00149"/>
    </source>
</evidence>
<gene>
    <name evidence="5" type="ORF">CLTHE_05250</name>
</gene>
<accession>A0A1V4SYC4</accession>
<organism evidence="5 6">
    <name type="scientific">Clostridium thermobutyricum DSM 4928</name>
    <dbReference type="NCBI Taxonomy" id="1121339"/>
    <lineage>
        <taxon>Bacteria</taxon>
        <taxon>Bacillati</taxon>
        <taxon>Bacillota</taxon>
        <taxon>Clostridia</taxon>
        <taxon>Eubacteriales</taxon>
        <taxon>Clostridiaceae</taxon>
        <taxon>Clostridium</taxon>
    </lineage>
</organism>
<feature type="transmembrane region" description="Helical" evidence="3">
    <location>
        <begin position="6"/>
        <end position="25"/>
    </location>
</feature>
<keyword evidence="1" id="KW-0479">Metal-binding</keyword>
<dbReference type="PANTHER" id="PTHR31302:SF31">
    <property type="entry name" value="PHOSPHODIESTERASE YAEI"/>
    <property type="match status" value="1"/>
</dbReference>
<dbReference type="GO" id="GO:0046872">
    <property type="term" value="F:metal ion binding"/>
    <property type="evidence" value="ECO:0007669"/>
    <property type="project" value="UniProtKB-KW"/>
</dbReference>
<dbReference type="GO" id="GO:0009245">
    <property type="term" value="P:lipid A biosynthetic process"/>
    <property type="evidence" value="ECO:0007669"/>
    <property type="project" value="TreeGrafter"/>
</dbReference>
<evidence type="ECO:0000313" key="5">
    <source>
        <dbReference type="EMBL" id="OPX49794.1"/>
    </source>
</evidence>
<dbReference type="OrthoDB" id="9780884at2"/>
<feature type="domain" description="Calcineurin-like phosphoesterase" evidence="4">
    <location>
        <begin position="40"/>
        <end position="219"/>
    </location>
</feature>
<protein>
    <submittedName>
        <fullName evidence="5">Putative metallophosphoesterase</fullName>
        <ecNumber evidence="5">3.1.-.-</ecNumber>
    </submittedName>
</protein>
<keyword evidence="3" id="KW-1133">Transmembrane helix</keyword>
<reference evidence="5 6" key="1">
    <citation type="submission" date="2016-02" db="EMBL/GenBank/DDBJ databases">
        <title>Genome sequence of Clostridium thermobutyricum DSM 4928.</title>
        <authorList>
            <person name="Poehlein A."/>
            <person name="Daniel R."/>
        </authorList>
    </citation>
    <scope>NUCLEOTIDE SEQUENCE [LARGE SCALE GENOMIC DNA]</scope>
    <source>
        <strain evidence="5 6">DSM 4928</strain>
    </source>
</reference>
<dbReference type="EC" id="3.1.-.-" evidence="5"/>
<dbReference type="GO" id="GO:0008758">
    <property type="term" value="F:UDP-2,3-diacylglucosamine hydrolase activity"/>
    <property type="evidence" value="ECO:0007669"/>
    <property type="project" value="TreeGrafter"/>
</dbReference>
<sequence length="281" mass="32260">MENFIIAIMVVILIIAFCYYENNWLKTTKLKVKLNTKNKIKIVQLSDLHSKNFGKDNKVLENKIRKLNPDLILATGDIIDSNLKNLDNILDFIIRLNKSIKVVYIPGNNENRCKKLEYIIDTLKENGVIALRNEITDINIKGEKINILGLAENIKGKRETGFKRIKETYHHHATEGLFKEFEKRKGLKLVLSHYPEKFKGDGRYCDYNFHLMFSGHAHGGQFILPFVGGLFAPGQGILPKYYGGMYDGEHNKLIVSRGLGNSGFPLRLFNRPDVVYLEIYN</sequence>
<dbReference type="Proteomes" id="UP000191448">
    <property type="component" value="Unassembled WGS sequence"/>
</dbReference>
<evidence type="ECO:0000313" key="6">
    <source>
        <dbReference type="Proteomes" id="UP000191448"/>
    </source>
</evidence>
<keyword evidence="2 5" id="KW-0378">Hydrolase</keyword>
<comment type="caution">
    <text evidence="5">The sequence shown here is derived from an EMBL/GenBank/DDBJ whole genome shotgun (WGS) entry which is preliminary data.</text>
</comment>
<proteinExistence type="predicted"/>
<dbReference type="InterPro" id="IPR029052">
    <property type="entry name" value="Metallo-depent_PP-like"/>
</dbReference>
<dbReference type="RefSeq" id="WP_080021875.1">
    <property type="nucleotide sequence ID" value="NZ_LTAY01000021.1"/>
</dbReference>
<dbReference type="EMBL" id="LTAY01000021">
    <property type="protein sequence ID" value="OPX49794.1"/>
    <property type="molecule type" value="Genomic_DNA"/>
</dbReference>
<keyword evidence="3" id="KW-0472">Membrane</keyword>
<dbReference type="SUPFAM" id="SSF56300">
    <property type="entry name" value="Metallo-dependent phosphatases"/>
    <property type="match status" value="1"/>
</dbReference>
<dbReference type="PANTHER" id="PTHR31302">
    <property type="entry name" value="TRANSMEMBRANE PROTEIN WITH METALLOPHOSPHOESTERASE DOMAIN-RELATED"/>
    <property type="match status" value="1"/>
</dbReference>
<evidence type="ECO:0000256" key="3">
    <source>
        <dbReference type="SAM" id="Phobius"/>
    </source>
</evidence>
<evidence type="ECO:0000256" key="2">
    <source>
        <dbReference type="ARBA" id="ARBA00022801"/>
    </source>
</evidence>
<dbReference type="InterPro" id="IPR004843">
    <property type="entry name" value="Calcineurin-like_PHP"/>
</dbReference>
<dbReference type="Gene3D" id="3.60.21.10">
    <property type="match status" value="1"/>
</dbReference>
<evidence type="ECO:0000256" key="1">
    <source>
        <dbReference type="ARBA" id="ARBA00022723"/>
    </source>
</evidence>
<dbReference type="Pfam" id="PF00149">
    <property type="entry name" value="Metallophos"/>
    <property type="match status" value="1"/>
</dbReference>
<dbReference type="AlphaFoldDB" id="A0A1V4SYC4"/>
<dbReference type="InterPro" id="IPR051158">
    <property type="entry name" value="Metallophosphoesterase_sf"/>
</dbReference>
<dbReference type="GO" id="GO:0016020">
    <property type="term" value="C:membrane"/>
    <property type="evidence" value="ECO:0007669"/>
    <property type="project" value="GOC"/>
</dbReference>